<evidence type="ECO:0000313" key="9">
    <source>
        <dbReference type="EMBL" id="AIG65621.1"/>
    </source>
</evidence>
<organism evidence="9 10">
    <name type="scientific">Weissella tructae</name>
    <dbReference type="NCBI Taxonomy" id="887702"/>
    <lineage>
        <taxon>Bacteria</taxon>
        <taxon>Bacillati</taxon>
        <taxon>Bacillota</taxon>
        <taxon>Bacilli</taxon>
        <taxon>Lactobacillales</taxon>
        <taxon>Lactobacillaceae</taxon>
        <taxon>Weissella</taxon>
    </lineage>
</organism>
<reference evidence="10" key="2">
    <citation type="submission" date="2014-04" db="EMBL/GenBank/DDBJ databases">
        <title>Complete genome of Weissella ceti strain WS08 isolated from diseased rainbow trout in Brazil.</title>
        <authorList>
            <person name="Figueiredo H.C.P."/>
            <person name="Leal C.A.G."/>
            <person name="Pereira F.L."/>
            <person name="Soares S.C."/>
            <person name="Dorella F.A."/>
            <person name="Carvalho A.F."/>
            <person name="Pereira U.P."/>
            <person name="Azevedo V.A.C."/>
        </authorList>
    </citation>
    <scope>NUCLEOTIDE SEQUENCE [LARGE SCALE GENOMIC DNA]</scope>
    <source>
        <strain evidence="10">WS08</strain>
    </source>
</reference>
<dbReference type="NCBIfam" id="TIGR01737">
    <property type="entry name" value="FGAM_synth_I"/>
    <property type="match status" value="1"/>
</dbReference>
<dbReference type="SMART" id="SM01211">
    <property type="entry name" value="GATase_5"/>
    <property type="match status" value="1"/>
</dbReference>
<proteinExistence type="inferred from homology"/>
<dbReference type="PANTHER" id="PTHR47552:SF1">
    <property type="entry name" value="PHOSPHORIBOSYLFORMYLGLYCINAMIDINE SYNTHASE SUBUNIT PURQ"/>
    <property type="match status" value="1"/>
</dbReference>
<keyword evidence="10" id="KW-1185">Reference proteome</keyword>
<dbReference type="NCBIfam" id="NF002957">
    <property type="entry name" value="PRK03619.1"/>
    <property type="match status" value="1"/>
</dbReference>
<keyword evidence="7 8" id="KW-0315">Glutamine amidotransferase</keyword>
<comment type="subunit">
    <text evidence="8">Part of the FGAM synthase complex composed of 1 PurL, 1 PurQ and 2 PurS subunits.</text>
</comment>
<dbReference type="PANTHER" id="PTHR47552">
    <property type="entry name" value="PHOSPHORIBOSYLFORMYLGLYCINAMIDINE SYNTHASE SUBUNIT PURQ"/>
    <property type="match status" value="1"/>
</dbReference>
<evidence type="ECO:0000256" key="4">
    <source>
        <dbReference type="ARBA" id="ARBA00022755"/>
    </source>
</evidence>
<dbReference type="CDD" id="cd01740">
    <property type="entry name" value="GATase1_FGAR_AT"/>
    <property type="match status" value="1"/>
</dbReference>
<keyword evidence="2 8" id="KW-0436">Ligase</keyword>
<name>A0ABN4DH45_9LACO</name>
<feature type="active site" description="Nucleophile" evidence="8">
    <location>
        <position position="85"/>
    </location>
</feature>
<dbReference type="SUPFAM" id="SSF52317">
    <property type="entry name" value="Class I glutamine amidotransferase-like"/>
    <property type="match status" value="1"/>
</dbReference>
<dbReference type="EMBL" id="CP007588">
    <property type="protein sequence ID" value="AIG65621.1"/>
    <property type="molecule type" value="Genomic_DNA"/>
</dbReference>
<sequence>MKAAIVRFPGSNCDLDMYYALRDLGFTPEIVSEKTTEFAGYEAIFLPGGFAYGDYLRTGAVARFAPAMTGVKEAADAGKLVVGICNGFQMLTEAGMLPGQLMLNEVPSFICDEVTLDIVNPTSRFTQAYTQDAITIPIAHGEGRYFADAETIAKLHENNQVIFKYRDNVNGSIDQIAGIQNEAGNVFGMMPHPERAVDALLGNVDGQNFFKGLLRPVLTGVTG</sequence>
<keyword evidence="3 8" id="KW-0547">Nucleotide-binding</keyword>
<evidence type="ECO:0000256" key="3">
    <source>
        <dbReference type="ARBA" id="ARBA00022741"/>
    </source>
</evidence>
<reference evidence="9 10" key="1">
    <citation type="journal article" date="2014" name="Genome Announc.">
        <title>Whole-Genome Sequence of Weissella ceti Strain WS08, Isolated from Diseased Rainbow Trout in Brazil.</title>
        <authorList>
            <person name="Figueiredo H.C."/>
            <person name="Leal G."/>
            <person name="Pereira F.L."/>
            <person name="Soares S.C."/>
            <person name="Dorella F.A."/>
            <person name="Carvalho A.F."/>
            <person name="Pereira U.P."/>
            <person name="Azevedo V.A."/>
        </authorList>
    </citation>
    <scope>NUCLEOTIDE SEQUENCE [LARGE SCALE GENOMIC DNA]</scope>
    <source>
        <strain evidence="9 10">WS08</strain>
    </source>
</reference>
<evidence type="ECO:0000256" key="2">
    <source>
        <dbReference type="ARBA" id="ARBA00022598"/>
    </source>
</evidence>
<evidence type="ECO:0000313" key="10">
    <source>
        <dbReference type="Proteomes" id="UP000028491"/>
    </source>
</evidence>
<dbReference type="InterPro" id="IPR010075">
    <property type="entry name" value="PRibForGlyAmidine_synth_PurQ"/>
</dbReference>
<dbReference type="PROSITE" id="PS51273">
    <property type="entry name" value="GATASE_TYPE_1"/>
    <property type="match status" value="1"/>
</dbReference>
<comment type="function">
    <text evidence="8">Part of the phosphoribosylformylglycinamidine synthase complex involved in the purines biosynthetic pathway. Catalyzes the ATP-dependent conversion of formylglycinamide ribonucleotide (FGAR) and glutamine to yield formylglycinamidine ribonucleotide (FGAM) and glutamate. The FGAM synthase complex is composed of three subunits. PurQ produces an ammonia molecule by converting glutamine to glutamate. PurL transfers the ammonia molecule to FGAR to form FGAM in an ATP-dependent manner. PurS interacts with PurQ and PurL and is thought to assist in the transfer of the ammonia molecule from PurQ to PurL.</text>
</comment>
<dbReference type="PIRSF" id="PIRSF001586">
    <property type="entry name" value="FGAM_synth_I"/>
    <property type="match status" value="1"/>
</dbReference>
<evidence type="ECO:0000256" key="7">
    <source>
        <dbReference type="ARBA" id="ARBA00022962"/>
    </source>
</evidence>
<evidence type="ECO:0000256" key="8">
    <source>
        <dbReference type="HAMAP-Rule" id="MF_00421"/>
    </source>
</evidence>
<keyword evidence="4 8" id="KW-0658">Purine biosynthesis</keyword>
<feature type="active site" evidence="8">
    <location>
        <position position="194"/>
    </location>
</feature>
<dbReference type="InterPro" id="IPR029062">
    <property type="entry name" value="Class_I_gatase-like"/>
</dbReference>
<dbReference type="Pfam" id="PF13507">
    <property type="entry name" value="GATase_5"/>
    <property type="match status" value="1"/>
</dbReference>
<gene>
    <name evidence="8" type="primary">purQ</name>
    <name evidence="9" type="ORF">WS08_0682</name>
</gene>
<protein>
    <recommendedName>
        <fullName evidence="8">Phosphoribosylformylglycinamidine synthase subunit PurQ</fullName>
        <shortName evidence="8">FGAM synthase</shortName>
        <ecNumber evidence="8">6.3.5.3</ecNumber>
    </recommendedName>
    <alternativeName>
        <fullName evidence="8">Formylglycinamide ribonucleotide amidotransferase subunit I</fullName>
        <shortName evidence="8">FGAR amidotransferase I</shortName>
        <shortName evidence="8">FGAR-AT I</shortName>
    </alternativeName>
    <alternativeName>
        <fullName evidence="8">Glutaminase PurQ</fullName>
        <ecNumber evidence="8">3.5.1.2</ecNumber>
    </alternativeName>
    <alternativeName>
        <fullName evidence="8">Phosphoribosylformylglycinamidine synthase subunit I</fullName>
    </alternativeName>
</protein>
<dbReference type="EC" id="3.5.1.2" evidence="8"/>
<comment type="pathway">
    <text evidence="8">Purine metabolism; IMP biosynthesis via de novo pathway; 5-amino-1-(5-phospho-D-ribosyl)imidazole from N(2)-formyl-N(1)-(5-phospho-D-ribosyl)glycinamide: step 1/2.</text>
</comment>
<comment type="subcellular location">
    <subcellularLocation>
        <location evidence="8">Cytoplasm</location>
    </subcellularLocation>
</comment>
<keyword evidence="5 8" id="KW-0378">Hydrolase</keyword>
<comment type="catalytic activity">
    <reaction evidence="8">
        <text>L-glutamine + H2O = L-glutamate + NH4(+)</text>
        <dbReference type="Rhea" id="RHEA:15889"/>
        <dbReference type="ChEBI" id="CHEBI:15377"/>
        <dbReference type="ChEBI" id="CHEBI:28938"/>
        <dbReference type="ChEBI" id="CHEBI:29985"/>
        <dbReference type="ChEBI" id="CHEBI:58359"/>
        <dbReference type="EC" id="3.5.1.2"/>
    </reaction>
</comment>
<comment type="catalytic activity">
    <reaction evidence="8">
        <text>N(2)-formyl-N(1)-(5-phospho-beta-D-ribosyl)glycinamide + L-glutamine + ATP + H2O = 2-formamido-N(1)-(5-O-phospho-beta-D-ribosyl)acetamidine + L-glutamate + ADP + phosphate + H(+)</text>
        <dbReference type="Rhea" id="RHEA:17129"/>
        <dbReference type="ChEBI" id="CHEBI:15377"/>
        <dbReference type="ChEBI" id="CHEBI:15378"/>
        <dbReference type="ChEBI" id="CHEBI:29985"/>
        <dbReference type="ChEBI" id="CHEBI:30616"/>
        <dbReference type="ChEBI" id="CHEBI:43474"/>
        <dbReference type="ChEBI" id="CHEBI:58359"/>
        <dbReference type="ChEBI" id="CHEBI:147286"/>
        <dbReference type="ChEBI" id="CHEBI:147287"/>
        <dbReference type="ChEBI" id="CHEBI:456216"/>
        <dbReference type="EC" id="6.3.5.3"/>
    </reaction>
</comment>
<dbReference type="EC" id="6.3.5.3" evidence="8"/>
<evidence type="ECO:0000256" key="6">
    <source>
        <dbReference type="ARBA" id="ARBA00022840"/>
    </source>
</evidence>
<dbReference type="Proteomes" id="UP000028491">
    <property type="component" value="Chromosome"/>
</dbReference>
<keyword evidence="6 8" id="KW-0067">ATP-binding</keyword>
<dbReference type="HAMAP" id="MF_00421">
    <property type="entry name" value="PurQ"/>
    <property type="match status" value="1"/>
</dbReference>
<dbReference type="RefSeq" id="WP_009765225.1">
    <property type="nucleotide sequence ID" value="NZ_CP007588.1"/>
</dbReference>
<evidence type="ECO:0000256" key="1">
    <source>
        <dbReference type="ARBA" id="ARBA00022490"/>
    </source>
</evidence>
<evidence type="ECO:0000256" key="5">
    <source>
        <dbReference type="ARBA" id="ARBA00022801"/>
    </source>
</evidence>
<accession>A0ABN4DH45</accession>
<dbReference type="Gene3D" id="3.40.50.880">
    <property type="match status" value="1"/>
</dbReference>
<feature type="active site" evidence="8">
    <location>
        <position position="192"/>
    </location>
</feature>
<keyword evidence="1 8" id="KW-0963">Cytoplasm</keyword>